<dbReference type="PANTHER" id="PTHR31223:SF70">
    <property type="entry name" value="LOG FAMILY PROTEIN YJL055W"/>
    <property type="match status" value="1"/>
</dbReference>
<evidence type="ECO:0000313" key="5">
    <source>
        <dbReference type="Proteomes" id="UP000251075"/>
    </source>
</evidence>
<dbReference type="Proteomes" id="UP000251075">
    <property type="component" value="Unassembled WGS sequence"/>
</dbReference>
<reference evidence="4 5" key="1">
    <citation type="submission" date="2017-11" db="EMBL/GenBank/DDBJ databases">
        <title>Draft genome sequence of magnetotactic bacterium Magnetospirillum kuznetsovii LBB-42.</title>
        <authorList>
            <person name="Grouzdev D.S."/>
            <person name="Rysina M.S."/>
            <person name="Baslerov R.V."/>
            <person name="Koziaeva V."/>
        </authorList>
    </citation>
    <scope>NUCLEOTIDE SEQUENCE [LARGE SCALE GENOMIC DNA]</scope>
    <source>
        <strain evidence="4 5">LBB-42</strain>
    </source>
</reference>
<organism evidence="4 5">
    <name type="scientific">Paramagnetospirillum kuznetsovii</name>
    <dbReference type="NCBI Taxonomy" id="2053833"/>
    <lineage>
        <taxon>Bacteria</taxon>
        <taxon>Pseudomonadati</taxon>
        <taxon>Pseudomonadota</taxon>
        <taxon>Alphaproteobacteria</taxon>
        <taxon>Rhodospirillales</taxon>
        <taxon>Magnetospirillaceae</taxon>
        <taxon>Paramagnetospirillum</taxon>
    </lineage>
</organism>
<dbReference type="GO" id="GO:0005829">
    <property type="term" value="C:cytosol"/>
    <property type="evidence" value="ECO:0007669"/>
    <property type="project" value="TreeGrafter"/>
</dbReference>
<comment type="similarity">
    <text evidence="2 3">Belongs to the LOG family.</text>
</comment>
<dbReference type="PANTHER" id="PTHR31223">
    <property type="entry name" value="LOG FAMILY PROTEIN YJL055W"/>
    <property type="match status" value="1"/>
</dbReference>
<name>A0A364NYQ8_9PROT</name>
<dbReference type="InterPro" id="IPR005269">
    <property type="entry name" value="LOG"/>
</dbReference>
<evidence type="ECO:0000313" key="4">
    <source>
        <dbReference type="EMBL" id="RAU22183.1"/>
    </source>
</evidence>
<dbReference type="EC" id="3.2.2.n1" evidence="3"/>
<evidence type="ECO:0000256" key="1">
    <source>
        <dbReference type="ARBA" id="ARBA00000274"/>
    </source>
</evidence>
<comment type="catalytic activity">
    <reaction evidence="1">
        <text>AMP + H2O = D-ribose 5-phosphate + adenine</text>
        <dbReference type="Rhea" id="RHEA:20129"/>
        <dbReference type="ChEBI" id="CHEBI:15377"/>
        <dbReference type="ChEBI" id="CHEBI:16708"/>
        <dbReference type="ChEBI" id="CHEBI:78346"/>
        <dbReference type="ChEBI" id="CHEBI:456215"/>
        <dbReference type="EC" id="3.2.2.4"/>
    </reaction>
</comment>
<dbReference type="RefSeq" id="WP_112143741.1">
    <property type="nucleotide sequence ID" value="NZ_PGTO01000005.1"/>
</dbReference>
<dbReference type="InterPro" id="IPR031100">
    <property type="entry name" value="LOG_fam"/>
</dbReference>
<dbReference type="AlphaFoldDB" id="A0A364NYQ8"/>
<dbReference type="OrthoDB" id="9801098at2"/>
<dbReference type="Gene3D" id="3.40.50.450">
    <property type="match status" value="1"/>
</dbReference>
<dbReference type="GO" id="GO:0009691">
    <property type="term" value="P:cytokinin biosynthetic process"/>
    <property type="evidence" value="ECO:0007669"/>
    <property type="project" value="UniProtKB-UniRule"/>
</dbReference>
<keyword evidence="5" id="KW-1185">Reference proteome</keyword>
<evidence type="ECO:0000256" key="2">
    <source>
        <dbReference type="ARBA" id="ARBA00006763"/>
    </source>
</evidence>
<comment type="caution">
    <text evidence="4">The sequence shown here is derived from an EMBL/GenBank/DDBJ whole genome shotgun (WGS) entry which is preliminary data.</text>
</comment>
<gene>
    <name evidence="4" type="ORF">CU669_08585</name>
</gene>
<dbReference type="GO" id="GO:0008714">
    <property type="term" value="F:AMP nucleosidase activity"/>
    <property type="evidence" value="ECO:0007669"/>
    <property type="project" value="UniProtKB-EC"/>
</dbReference>
<protein>
    <recommendedName>
        <fullName evidence="3">Cytokinin riboside 5'-monophosphate phosphoribohydrolase</fullName>
        <ecNumber evidence="3">3.2.2.n1</ecNumber>
    </recommendedName>
</protein>
<dbReference type="Pfam" id="PF03641">
    <property type="entry name" value="Lysine_decarbox"/>
    <property type="match status" value="1"/>
</dbReference>
<proteinExistence type="inferred from homology"/>
<dbReference type="NCBIfam" id="TIGR00730">
    <property type="entry name" value="Rossman fold protein, TIGR00730 family"/>
    <property type="match status" value="1"/>
</dbReference>
<keyword evidence="3" id="KW-0203">Cytokinin biosynthesis</keyword>
<accession>A0A364NYQ8</accession>
<dbReference type="EMBL" id="PGTO01000005">
    <property type="protein sequence ID" value="RAU22183.1"/>
    <property type="molecule type" value="Genomic_DNA"/>
</dbReference>
<sequence length="193" mass="20800">MRRVCVFCGSSMGNRPEYAAAAEELGRLIAAEGLELVYGGGNVGLMGVIADAVLAAGGKVIGVIPEALMRWEVGHDALTELRVVASMHERKAMMAELADGFIAMAGGIGTLEELFEIWTWGQLGLHAKPLGFLDVAGYYGHLHAFLDHMANEGFVKPRHRDMVVVESDPGALLRRLRGYTPPATIQVIDNQTN</sequence>
<dbReference type="SUPFAM" id="SSF102405">
    <property type="entry name" value="MCP/YpsA-like"/>
    <property type="match status" value="1"/>
</dbReference>
<evidence type="ECO:0000256" key="3">
    <source>
        <dbReference type="RuleBase" id="RU363015"/>
    </source>
</evidence>
<keyword evidence="3" id="KW-0378">Hydrolase</keyword>